<dbReference type="EC" id="2.6.1.92" evidence="3"/>
<evidence type="ECO:0000313" key="4">
    <source>
        <dbReference type="Proteomes" id="UP000017429"/>
    </source>
</evidence>
<dbReference type="KEGG" id="msch:N508_001418"/>
<protein>
    <submittedName>
        <fullName evidence="3">UDP-4-amino-4, 6-dideoxy-N-acetyl-beta-L-altrosamine transaminase</fullName>
        <ecNumber evidence="3">2.6.1.92</ecNumber>
    </submittedName>
</protein>
<name>V2PZT2_9BACT</name>
<keyword evidence="3" id="KW-0808">Transferase</keyword>
<evidence type="ECO:0000313" key="3">
    <source>
        <dbReference type="EMBL" id="USF24332.1"/>
    </source>
</evidence>
<dbReference type="RefSeq" id="WP_023275725.1">
    <property type="nucleotide sequence ID" value="NZ_CP097562.1"/>
</dbReference>
<proteinExistence type="inferred from homology"/>
<reference evidence="3" key="1">
    <citation type="journal article" date="2014" name="Genome Announc.">
        <title>Draft genome sequences of the altered schaedler flora, a defined bacterial community from gnotobiotic mice.</title>
        <authorList>
            <person name="Wannemuehler M.J."/>
            <person name="Overstreet A.M."/>
            <person name="Ward D.V."/>
            <person name="Phillips G.J."/>
        </authorList>
    </citation>
    <scope>NUCLEOTIDE SEQUENCE</scope>
    <source>
        <strain evidence="3">ASF457</strain>
    </source>
</reference>
<dbReference type="PANTHER" id="PTHR30244">
    <property type="entry name" value="TRANSAMINASE"/>
    <property type="match status" value="1"/>
</dbReference>
<dbReference type="SUPFAM" id="SSF53383">
    <property type="entry name" value="PLP-dependent transferases"/>
    <property type="match status" value="1"/>
</dbReference>
<reference evidence="3" key="3">
    <citation type="submission" date="2022-06" db="EMBL/GenBank/DDBJ databases">
        <title>Resources to Facilitate Use of the Altered Schaedler Flora (ASF) Mouse Model to Study Microbiome Function.</title>
        <authorList>
            <person name="Proctor A."/>
            <person name="Parvinroo S."/>
            <person name="Richie T."/>
            <person name="Jia X."/>
            <person name="Lee S.T.M."/>
            <person name="Karp P.D."/>
            <person name="Paley S."/>
            <person name="Kostic A.D."/>
            <person name="Pierre J.F."/>
            <person name="Wannemuehler M.J."/>
            <person name="Phillips G.J."/>
        </authorList>
    </citation>
    <scope>NUCLEOTIDE SEQUENCE</scope>
    <source>
        <strain evidence="3">ASF457</strain>
    </source>
</reference>
<comment type="similarity">
    <text evidence="1 2">Belongs to the DegT/DnrJ/EryC1 family.</text>
</comment>
<keyword evidence="3" id="KW-0032">Aminotransferase</keyword>
<dbReference type="InterPro" id="IPR015424">
    <property type="entry name" value="PyrdxlP-dep_Trfase"/>
</dbReference>
<dbReference type="NCBIfam" id="TIGR03588">
    <property type="entry name" value="PseC"/>
    <property type="match status" value="1"/>
</dbReference>
<dbReference type="PIRSF" id="PIRSF000390">
    <property type="entry name" value="PLP_StrS"/>
    <property type="match status" value="1"/>
</dbReference>
<organism evidence="3 4">
    <name type="scientific">Mucispirillum schaedleri ASF457</name>
    <dbReference type="NCBI Taxonomy" id="1379858"/>
    <lineage>
        <taxon>Bacteria</taxon>
        <taxon>Pseudomonadati</taxon>
        <taxon>Deferribacterota</taxon>
        <taxon>Deferribacteres</taxon>
        <taxon>Deferribacterales</taxon>
        <taxon>Mucispirillaceae</taxon>
        <taxon>Mucispirillum</taxon>
    </lineage>
</organism>
<dbReference type="AlphaFoldDB" id="V2PZT2"/>
<dbReference type="GO" id="GO:0008483">
    <property type="term" value="F:transaminase activity"/>
    <property type="evidence" value="ECO:0007669"/>
    <property type="project" value="UniProtKB-KW"/>
</dbReference>
<dbReference type="Pfam" id="PF01041">
    <property type="entry name" value="DegT_DnrJ_EryC1"/>
    <property type="match status" value="1"/>
</dbReference>
<reference evidence="3" key="2">
    <citation type="submission" date="2022-05" db="EMBL/GenBank/DDBJ databases">
        <authorList>
            <person name="Proctor A.L."/>
            <person name="Phillips G.J."/>
            <person name="Wannemuehler M.J."/>
        </authorList>
    </citation>
    <scope>NUCLEOTIDE SEQUENCE</scope>
    <source>
        <strain evidence="3">ASF457</strain>
    </source>
</reference>
<dbReference type="Gene3D" id="3.40.640.10">
    <property type="entry name" value="Type I PLP-dependent aspartate aminotransferase-like (Major domain)"/>
    <property type="match status" value="1"/>
</dbReference>
<dbReference type="InterPro" id="IPR000653">
    <property type="entry name" value="DegT/StrS_aminotransferase"/>
</dbReference>
<keyword evidence="4" id="KW-1185">Reference proteome</keyword>
<dbReference type="eggNOG" id="COG0399">
    <property type="taxonomic scope" value="Bacteria"/>
</dbReference>
<gene>
    <name evidence="3" type="primary">pseC</name>
    <name evidence="3" type="ORF">N508_001418</name>
</gene>
<dbReference type="GO" id="GO:0000271">
    <property type="term" value="P:polysaccharide biosynthetic process"/>
    <property type="evidence" value="ECO:0007669"/>
    <property type="project" value="TreeGrafter"/>
</dbReference>
<sequence>MEKITYGRQTISQEDKDIVVKALYSSAITQGEYVPAFEKALKEYTGAKYAVAVSSGTAALHIAYAALGLKENDEIITCANTFAATGNAALYIKAKVKFADIKPDDFLIDEYKINPLVTKNTKIIVPIHYAGLTCNMEEISKTAENYNIKIVEDACHALGSCYKNSKTGSCKYSNAAVFSFHPVKHITTAEGGAILTNDEEVYKTSILLRSHGMEKVNFKNVPDSPTYHEMQLLGYNYRMTDIQAALGISQLKRADDFIKRRLDIADIYYDAFKDNNKITMQKKYSDRLNSHHLFPVLFETNELRDKVYYYLKENNIFTQIHYMPVNKHPYYEILGYDYKETPLAYDFYRRELSLPVYPLLTNEEVYFVIDKISTALKVL</sequence>
<dbReference type="InterPro" id="IPR015422">
    <property type="entry name" value="PyrdxlP-dep_Trfase_small"/>
</dbReference>
<keyword evidence="2" id="KW-0663">Pyridoxal phosphate</keyword>
<dbReference type="EMBL" id="CP097562">
    <property type="protein sequence ID" value="USF24332.1"/>
    <property type="molecule type" value="Genomic_DNA"/>
</dbReference>
<evidence type="ECO:0000256" key="2">
    <source>
        <dbReference type="RuleBase" id="RU004508"/>
    </source>
</evidence>
<dbReference type="PANTHER" id="PTHR30244:SF34">
    <property type="entry name" value="DTDP-4-AMINO-4,6-DIDEOXYGALACTOSE TRANSAMINASE"/>
    <property type="match status" value="1"/>
</dbReference>
<dbReference type="InterPro" id="IPR020026">
    <property type="entry name" value="PseC"/>
</dbReference>
<dbReference type="Gene3D" id="3.90.1150.10">
    <property type="entry name" value="Aspartate Aminotransferase, domain 1"/>
    <property type="match status" value="1"/>
</dbReference>
<accession>V2PZT2</accession>
<dbReference type="GO" id="GO:0030170">
    <property type="term" value="F:pyridoxal phosphate binding"/>
    <property type="evidence" value="ECO:0007669"/>
    <property type="project" value="TreeGrafter"/>
</dbReference>
<evidence type="ECO:0000256" key="1">
    <source>
        <dbReference type="ARBA" id="ARBA00037999"/>
    </source>
</evidence>
<dbReference type="Proteomes" id="UP000017429">
    <property type="component" value="Chromosome"/>
</dbReference>
<dbReference type="CDD" id="cd00616">
    <property type="entry name" value="AHBA_syn"/>
    <property type="match status" value="1"/>
</dbReference>
<dbReference type="InterPro" id="IPR015421">
    <property type="entry name" value="PyrdxlP-dep_Trfase_major"/>
</dbReference>
<dbReference type="OrthoDB" id="9810913at2"/>